<protein>
    <submittedName>
        <fullName evidence="1">Uncharacterized protein</fullName>
    </submittedName>
</protein>
<name>F0RQD7_DEIPM</name>
<dbReference type="AlphaFoldDB" id="F0RQD7"/>
<evidence type="ECO:0000313" key="2">
    <source>
        <dbReference type="Proteomes" id="UP000007718"/>
    </source>
</evidence>
<keyword evidence="1" id="KW-0614">Plasmid</keyword>
<accession>F0RQD7</accession>
<proteinExistence type="predicted"/>
<dbReference type="KEGG" id="dpt:Deipr_2372"/>
<reference evidence="2" key="1">
    <citation type="submission" date="2011-02" db="EMBL/GenBank/DDBJ databases">
        <title>The complete sequence of plasmid2 of Deinococcus proteolyticus DSM 20540.</title>
        <authorList>
            <consortium name="US DOE Joint Genome Institute (JGI-PGF)"/>
            <person name="Lucas S."/>
            <person name="Copeland A."/>
            <person name="Lapidus A."/>
            <person name="Bruce D."/>
            <person name="Goodwin L."/>
            <person name="Pitluck S."/>
            <person name="Kyrpides N."/>
            <person name="Mavromatis K."/>
            <person name="Pagani I."/>
            <person name="Ivanova N."/>
            <person name="Ovchinnikova G."/>
            <person name="Zeytun A."/>
            <person name="Detter J.C."/>
            <person name="Han C."/>
            <person name="Land M."/>
            <person name="Hauser L."/>
            <person name="Markowitz V."/>
            <person name="Cheng J.-F."/>
            <person name="Hugenholtz P."/>
            <person name="Woyke T."/>
            <person name="Wu D."/>
            <person name="Pukall R."/>
            <person name="Steenblock K."/>
            <person name="Brambilla E."/>
            <person name="Klenk H.-P."/>
            <person name="Eisen J.A."/>
        </authorList>
    </citation>
    <scope>NUCLEOTIDE SEQUENCE [LARGE SCALE GENOMIC DNA]</scope>
    <source>
        <strain evidence="2">ATCC 35074 / DSM 20540 / JCM 6276 / NBRC 101906 / NCIMB 13154 / VKM Ac-1939 / CCM 2703 / MRP</strain>
        <plasmid evidence="2">Plasmid pDEIPR02</plasmid>
    </source>
</reference>
<keyword evidence="2" id="KW-1185">Reference proteome</keyword>
<dbReference type="RefSeq" id="WP_013615850.1">
    <property type="nucleotide sequence ID" value="NC_015162.1"/>
</dbReference>
<geneLocation type="plasmid" evidence="1 2">
    <name>pDEIPR02</name>
</geneLocation>
<gene>
    <name evidence="1" type="ordered locus">Deipr_2372</name>
</gene>
<sequence>MHYISSIPLCEEHAGNFFIDHPSGEWTGKYAASTQPQVFRDPLKAQVHQLYEGDAVEALPALNALLIRQLTKNLDTLERQIMGLNRAITRLPELRLPEGPWHPALHALAEVIVRDKKECYPDPPEVRLTGYHVLPSTQGLSVLNPAYLGGRQEEPEYQIAGRYQEAWYASPEYFHALIPFSWGPTPELAWSKIQPQLGPRLQEVLDETVWKRSRTIWMLNKAVERQGKEEEGIQPWRWIR</sequence>
<organism evidence="1 2">
    <name type="scientific">Deinococcus proteolyticus (strain ATCC 35074 / DSM 20540 / JCM 6276 / NBRC 101906 / NCIMB 13154 / VKM Ac-1939 / CCM 2703 / MRP)</name>
    <dbReference type="NCBI Taxonomy" id="693977"/>
    <lineage>
        <taxon>Bacteria</taxon>
        <taxon>Thermotogati</taxon>
        <taxon>Deinococcota</taxon>
        <taxon>Deinococci</taxon>
        <taxon>Deinococcales</taxon>
        <taxon>Deinococcaceae</taxon>
        <taxon>Deinococcus</taxon>
    </lineage>
</organism>
<dbReference type="HOGENOM" id="CLU_1154954_0_0_0"/>
<evidence type="ECO:0000313" key="1">
    <source>
        <dbReference type="EMBL" id="ADY27496.1"/>
    </source>
</evidence>
<reference evidence="1 2" key="2">
    <citation type="journal article" date="2012" name="Stand. Genomic Sci.">
        <title>Complete genome sequence of the orange-red pigmented, radioresistant Deinococcus proteolyticus type strain (MRP(T)).</title>
        <authorList>
            <person name="Copeland A."/>
            <person name="Zeytun A."/>
            <person name="Yassawong M."/>
            <person name="Nolan M."/>
            <person name="Lucas S."/>
            <person name="Hammon N."/>
            <person name="Deshpande S."/>
            <person name="Cheng J.F."/>
            <person name="Han C."/>
            <person name="Tapia R."/>
            <person name="Goodwin L.A."/>
            <person name="Pitluck S."/>
            <person name="Mavromatis K."/>
            <person name="Liolios K."/>
            <person name="Pagani I."/>
            <person name="Ivanova N."/>
            <person name="Mikhailova N."/>
            <person name="Pati A."/>
            <person name="Chen A."/>
            <person name="Palaniappan K."/>
            <person name="Land M."/>
            <person name="Hauser L."/>
            <person name="Jeffries C.D."/>
            <person name="Brambilla E.M."/>
            <person name="Rohde M."/>
            <person name="Sikorski J."/>
            <person name="Pukall R."/>
            <person name="Goker M."/>
            <person name="Detter J.C."/>
            <person name="Woyke T."/>
            <person name="Bristow J."/>
            <person name="Eisen J.A."/>
            <person name="Markowitz V."/>
            <person name="Hugenholtz P."/>
            <person name="Kyrpides N.C."/>
            <person name="Klenk H.P."/>
            <person name="Lapidus A."/>
        </authorList>
    </citation>
    <scope>NUCLEOTIDE SEQUENCE [LARGE SCALE GENOMIC DNA]</scope>
    <source>
        <strain evidence="2">ATCC 35074 / DSM 20540 / JCM 6276 / NBRC 101906 / NCIMB 13154 / VKM Ac-1939 / CCM 2703 / MRP</strain>
        <plasmid evidence="2">Plasmid pDEIPR02</plasmid>
    </source>
</reference>
<dbReference type="Proteomes" id="UP000007718">
    <property type="component" value="Plasmid pDEIPR02"/>
</dbReference>
<dbReference type="EMBL" id="CP002538">
    <property type="protein sequence ID" value="ADY27496.1"/>
    <property type="molecule type" value="Genomic_DNA"/>
</dbReference>